<evidence type="ECO:0000256" key="2">
    <source>
        <dbReference type="SAM" id="SignalP"/>
    </source>
</evidence>
<name>A0A8K0MXZ1_COCNU</name>
<feature type="domain" description="Bifunctional inhibitor/plant lipid transfer protein/seed storage helical" evidence="3">
    <location>
        <begin position="20"/>
        <end position="107"/>
    </location>
</feature>
<comment type="caution">
    <text evidence="4">The sequence shown here is derived from an EMBL/GenBank/DDBJ whole genome shotgun (WGS) entry which is preliminary data.</text>
</comment>
<dbReference type="Gene3D" id="1.10.110.10">
    <property type="entry name" value="Plant lipid-transfer and hydrophobic proteins"/>
    <property type="match status" value="1"/>
</dbReference>
<dbReference type="InterPro" id="IPR036312">
    <property type="entry name" value="Bifun_inhib/LTP/seed_sf"/>
</dbReference>
<dbReference type="Proteomes" id="UP000797356">
    <property type="component" value="Chromosome 3"/>
</dbReference>
<sequence>MRQKKMVSNIVIGLLVWILVGPSLAQPSNSSDCKVPPDLSSCGEDLEGGAPKPSVLCCGNLTLAFQASDPRCLCHAPHGGASFAVNKGRAPSLADDCKLEAHALGPCYDGSGMTESPAESPKDMRSSSNRSINTQGICPGCETRPSNYIPSPP</sequence>
<keyword evidence="5" id="KW-1185">Reference proteome</keyword>
<dbReference type="InterPro" id="IPR016140">
    <property type="entry name" value="Bifunc_inhib/LTP/seed_store"/>
</dbReference>
<dbReference type="SUPFAM" id="SSF47699">
    <property type="entry name" value="Bifunctional inhibitor/lipid-transfer protein/seed storage 2S albumin"/>
    <property type="match status" value="1"/>
</dbReference>
<reference evidence="4" key="1">
    <citation type="journal article" date="2017" name="Gigascience">
        <title>The genome draft of coconut (Cocos nucifera).</title>
        <authorList>
            <person name="Xiao Y."/>
            <person name="Xu P."/>
            <person name="Fan H."/>
            <person name="Baudouin L."/>
            <person name="Xia W."/>
            <person name="Bocs S."/>
            <person name="Xu J."/>
            <person name="Li Q."/>
            <person name="Guo A."/>
            <person name="Zhou L."/>
            <person name="Li J."/>
            <person name="Wu Y."/>
            <person name="Ma Z."/>
            <person name="Armero A."/>
            <person name="Issali A.E."/>
            <person name="Liu N."/>
            <person name="Peng M."/>
            <person name="Yang Y."/>
        </authorList>
    </citation>
    <scope>NUCLEOTIDE SEQUENCE</scope>
    <source>
        <tissue evidence="4">Spear leaf of Hainan Tall coconut</tissue>
    </source>
</reference>
<feature type="signal peptide" evidence="2">
    <location>
        <begin position="1"/>
        <end position="25"/>
    </location>
</feature>
<gene>
    <name evidence="4" type="ORF">COCNU_03G001370</name>
</gene>
<reference evidence="4" key="2">
    <citation type="submission" date="2019-07" db="EMBL/GenBank/DDBJ databases">
        <authorList>
            <person name="Yang Y."/>
            <person name="Bocs S."/>
            <person name="Baudouin L."/>
        </authorList>
    </citation>
    <scope>NUCLEOTIDE SEQUENCE</scope>
    <source>
        <tissue evidence="4">Spear leaf of Hainan Tall coconut</tissue>
    </source>
</reference>
<protein>
    <submittedName>
        <fullName evidence="4">Putative non-specific lipid-transfer protein-like protein</fullName>
    </submittedName>
</protein>
<evidence type="ECO:0000259" key="3">
    <source>
        <dbReference type="Pfam" id="PF14368"/>
    </source>
</evidence>
<evidence type="ECO:0000256" key="1">
    <source>
        <dbReference type="SAM" id="MobiDB-lite"/>
    </source>
</evidence>
<feature type="compositionally biased region" description="Polar residues" evidence="1">
    <location>
        <begin position="126"/>
        <end position="136"/>
    </location>
</feature>
<feature type="chain" id="PRO_5035479504" evidence="2">
    <location>
        <begin position="26"/>
        <end position="153"/>
    </location>
</feature>
<accession>A0A8K0MXZ1</accession>
<organism evidence="4 5">
    <name type="scientific">Cocos nucifera</name>
    <name type="common">Coconut palm</name>
    <dbReference type="NCBI Taxonomy" id="13894"/>
    <lineage>
        <taxon>Eukaryota</taxon>
        <taxon>Viridiplantae</taxon>
        <taxon>Streptophyta</taxon>
        <taxon>Embryophyta</taxon>
        <taxon>Tracheophyta</taxon>
        <taxon>Spermatophyta</taxon>
        <taxon>Magnoliopsida</taxon>
        <taxon>Liliopsida</taxon>
        <taxon>Arecaceae</taxon>
        <taxon>Arecoideae</taxon>
        <taxon>Cocoseae</taxon>
        <taxon>Attaleinae</taxon>
        <taxon>Cocos</taxon>
    </lineage>
</organism>
<evidence type="ECO:0000313" key="5">
    <source>
        <dbReference type="Proteomes" id="UP000797356"/>
    </source>
</evidence>
<feature type="compositionally biased region" description="Polar residues" evidence="1">
    <location>
        <begin position="144"/>
        <end position="153"/>
    </location>
</feature>
<keyword evidence="2" id="KW-0732">Signal</keyword>
<dbReference type="CDD" id="cd00010">
    <property type="entry name" value="AAI_LTSS"/>
    <property type="match status" value="1"/>
</dbReference>
<feature type="region of interest" description="Disordered" evidence="1">
    <location>
        <begin position="107"/>
        <end position="153"/>
    </location>
</feature>
<dbReference type="Pfam" id="PF14368">
    <property type="entry name" value="LTP_2"/>
    <property type="match status" value="1"/>
</dbReference>
<dbReference type="EMBL" id="CM017874">
    <property type="protein sequence ID" value="KAG1334018.1"/>
    <property type="molecule type" value="Genomic_DNA"/>
</dbReference>
<dbReference type="AlphaFoldDB" id="A0A8K0MXZ1"/>
<evidence type="ECO:0000313" key="4">
    <source>
        <dbReference type="EMBL" id="KAG1334018.1"/>
    </source>
</evidence>
<proteinExistence type="predicted"/>